<evidence type="ECO:0000313" key="3">
    <source>
        <dbReference type="Proteomes" id="UP000261905"/>
    </source>
</evidence>
<feature type="transmembrane region" description="Helical" evidence="1">
    <location>
        <begin position="144"/>
        <end position="163"/>
    </location>
</feature>
<organism evidence="2 3">
    <name type="scientific">Paenibacillus paeoniae</name>
    <dbReference type="NCBI Taxonomy" id="2292705"/>
    <lineage>
        <taxon>Bacteria</taxon>
        <taxon>Bacillati</taxon>
        <taxon>Bacillota</taxon>
        <taxon>Bacilli</taxon>
        <taxon>Bacillales</taxon>
        <taxon>Paenibacillaceae</taxon>
        <taxon>Paenibacillus</taxon>
    </lineage>
</organism>
<dbReference type="AlphaFoldDB" id="A0A371PMM4"/>
<keyword evidence="1" id="KW-1133">Transmembrane helix</keyword>
<feature type="transmembrane region" description="Helical" evidence="1">
    <location>
        <begin position="199"/>
        <end position="216"/>
    </location>
</feature>
<accession>A0A371PMM4</accession>
<dbReference type="OrthoDB" id="2380880at2"/>
<feature type="transmembrane region" description="Helical" evidence="1">
    <location>
        <begin position="66"/>
        <end position="83"/>
    </location>
</feature>
<name>A0A371PMM4_9BACL</name>
<dbReference type="EMBL" id="QUBQ01000001">
    <property type="protein sequence ID" value="REK77393.1"/>
    <property type="molecule type" value="Genomic_DNA"/>
</dbReference>
<dbReference type="RefSeq" id="WP_116044970.1">
    <property type="nucleotide sequence ID" value="NZ_QUBQ01000001.1"/>
</dbReference>
<keyword evidence="3" id="KW-1185">Reference proteome</keyword>
<evidence type="ECO:0000313" key="2">
    <source>
        <dbReference type="EMBL" id="REK77393.1"/>
    </source>
</evidence>
<feature type="transmembrane region" description="Helical" evidence="1">
    <location>
        <begin position="118"/>
        <end position="138"/>
    </location>
</feature>
<evidence type="ECO:0008006" key="4">
    <source>
        <dbReference type="Google" id="ProtNLM"/>
    </source>
</evidence>
<gene>
    <name evidence="2" type="ORF">DX130_10450</name>
</gene>
<protein>
    <recommendedName>
        <fullName evidence="4">DUF2157 domain-containing protein</fullName>
    </recommendedName>
</protein>
<feature type="transmembrane region" description="Helical" evidence="1">
    <location>
        <begin position="223"/>
        <end position="244"/>
    </location>
</feature>
<keyword evidence="1" id="KW-0812">Transmembrane</keyword>
<feature type="transmembrane region" description="Helical" evidence="1">
    <location>
        <begin position="250"/>
        <end position="270"/>
    </location>
</feature>
<feature type="transmembrane region" description="Helical" evidence="1">
    <location>
        <begin position="89"/>
        <end position="106"/>
    </location>
</feature>
<sequence>MNQERRQMIVREIDHWRRSKLLPDQYCDFLLNLYADPDEDQPKARASTHTVGKAIAAVQKATGKQWLLTFGSFTFISFVVLYFSRFHPAMQIGVVIGTVIGFLWVGSRLRARHEAVGLTLTSIAMLTLLGGGLHMLSLHELTHWGWKMGMVSLCSVFWIIYGIKARIHGLHLCGWLAALLVYGWLLSRFTGAPVWYEVQLYWLPLAILFGWSCWFFHRWTKPVSAILFVTCALAWFMPELYTLVVLDDSAWLQLQLLIKIAIGGGLLFALRKQWMVWVA</sequence>
<evidence type="ECO:0000256" key="1">
    <source>
        <dbReference type="SAM" id="Phobius"/>
    </source>
</evidence>
<dbReference type="Proteomes" id="UP000261905">
    <property type="component" value="Unassembled WGS sequence"/>
</dbReference>
<feature type="transmembrane region" description="Helical" evidence="1">
    <location>
        <begin position="170"/>
        <end position="187"/>
    </location>
</feature>
<proteinExistence type="predicted"/>
<comment type="caution">
    <text evidence="2">The sequence shown here is derived from an EMBL/GenBank/DDBJ whole genome shotgun (WGS) entry which is preliminary data.</text>
</comment>
<reference evidence="2 3" key="1">
    <citation type="submission" date="2018-08" db="EMBL/GenBank/DDBJ databases">
        <title>Paenibacillus sp. M4BSY-1, whole genome shotgun sequence.</title>
        <authorList>
            <person name="Tuo L."/>
        </authorList>
    </citation>
    <scope>NUCLEOTIDE SEQUENCE [LARGE SCALE GENOMIC DNA]</scope>
    <source>
        <strain evidence="2 3">M4BSY-1</strain>
    </source>
</reference>
<keyword evidence="1" id="KW-0472">Membrane</keyword>